<evidence type="ECO:0000256" key="2">
    <source>
        <dbReference type="SAM" id="SignalP"/>
    </source>
</evidence>
<keyword evidence="2" id="KW-0732">Signal</keyword>
<sequence length="815" mass="87792">MKFQQKAIILGILLHRHYLSVFAGFEVEEDVDISGVKKLPNASKVKAKAVNDVLGVHRTGTDGDGNDSPIVITSNFIHQPQSPRRRRLTSNDSIKNALNEAVASGILKPSFTLVVDVLDSSAADTTTDANANGGGIGQADFGSGGESPGNNIFDTETTTTSPSDENVFDIPMSSNNNDSTTTSLFEIDITLANPSVTKSATYSIHGGPSLPITNILNLDDTTLLVSSKLAEDGTTSSSGDFCILAVDSITGNVEGIIKKNGESLMNLRTENVVVKNSVGQSNWDGSTTEESVMTKLVAREVVVKDREWTCGVESGDGGRMLHEHEILVNPYCHQLKGHASGVVWTPFLRCQHASDLLHPSTPKIDMCYVCFLALEKAVVIAQMKQCEVCREWIEKVKDVIFASVSEKRRKFLQQHSAVLRIGANTTADRFDEGQKRVQRELELLMAKHGTVDDTEEDLSEYDGSAFAEPEPMKAMVPALNGADQTRVDGSDYTEDTAASSGVDANNDQPSQDLTSSPIPHTEARHESQRHATEEDDGTPTGLPPHGNSCNAVTQPRCSDSGTDGVPPDDDKFREESLTSHAPPSPPLGEARDSLSEHGGPGENENGAAVDRTGNNTPGYNDGNDSGCNEAHHDDEDTYSEESLTNHESPSTLLGETKAPASKQEDTMYLTPTRKTPPQYESSSDEEDSGHEMEATLAAGVQPTEGSVQSATNGGSEYEASILGQRINLTPERETNDDESASSHDTEELTATLRSSTQTTVPKSGEDTDSDSPKAQAIETKRHTLPPQRRPERRSKRIQNQTDGAPKIYVDGDESS</sequence>
<feature type="chain" id="PRO_5002866607" evidence="2">
    <location>
        <begin position="24"/>
        <end position="815"/>
    </location>
</feature>
<feature type="region of interest" description="Disordered" evidence="1">
    <location>
        <begin position="483"/>
        <end position="815"/>
    </location>
</feature>
<feature type="region of interest" description="Disordered" evidence="1">
    <location>
        <begin position="125"/>
        <end position="165"/>
    </location>
</feature>
<feature type="compositionally biased region" description="Gly residues" evidence="1">
    <location>
        <begin position="132"/>
        <end position="147"/>
    </location>
</feature>
<feature type="compositionally biased region" description="Polar residues" evidence="1">
    <location>
        <begin position="640"/>
        <end position="653"/>
    </location>
</feature>
<evidence type="ECO:0000313" key="4">
    <source>
        <dbReference type="Proteomes" id="UP000001449"/>
    </source>
</evidence>
<evidence type="ECO:0000313" key="3">
    <source>
        <dbReference type="EMBL" id="EED87682.1"/>
    </source>
</evidence>
<protein>
    <submittedName>
        <fullName evidence="3">Uncharacterized protein</fullName>
    </submittedName>
</protein>
<feature type="compositionally biased region" description="Polar residues" evidence="1">
    <location>
        <begin position="612"/>
        <end position="626"/>
    </location>
</feature>
<accession>B8CFS6</accession>
<feature type="compositionally biased region" description="Polar residues" evidence="1">
    <location>
        <begin position="547"/>
        <end position="561"/>
    </location>
</feature>
<feature type="compositionally biased region" description="Basic and acidic residues" evidence="1">
    <location>
        <begin position="521"/>
        <end position="532"/>
    </location>
</feature>
<reference evidence="3 4" key="2">
    <citation type="journal article" date="2008" name="Nature">
        <title>The Phaeodactylum genome reveals the evolutionary history of diatom genomes.</title>
        <authorList>
            <person name="Bowler C."/>
            <person name="Allen A.E."/>
            <person name="Badger J.H."/>
            <person name="Grimwood J."/>
            <person name="Jabbari K."/>
            <person name="Kuo A."/>
            <person name="Maheswari U."/>
            <person name="Martens C."/>
            <person name="Maumus F."/>
            <person name="Otillar R.P."/>
            <person name="Rayko E."/>
            <person name="Salamov A."/>
            <person name="Vandepoele K."/>
            <person name="Beszteri B."/>
            <person name="Gruber A."/>
            <person name="Heijde M."/>
            <person name="Katinka M."/>
            <person name="Mock T."/>
            <person name="Valentin K."/>
            <person name="Verret F."/>
            <person name="Berges J.A."/>
            <person name="Brownlee C."/>
            <person name="Cadoret J.P."/>
            <person name="Chiovitti A."/>
            <person name="Choi C.J."/>
            <person name="Coesel S."/>
            <person name="De Martino A."/>
            <person name="Detter J.C."/>
            <person name="Durkin C."/>
            <person name="Falciatore A."/>
            <person name="Fournet J."/>
            <person name="Haruta M."/>
            <person name="Huysman M.J."/>
            <person name="Jenkins B.D."/>
            <person name="Jiroutova K."/>
            <person name="Jorgensen R.E."/>
            <person name="Joubert Y."/>
            <person name="Kaplan A."/>
            <person name="Kroger N."/>
            <person name="Kroth P.G."/>
            <person name="La Roche J."/>
            <person name="Lindquist E."/>
            <person name="Lommer M."/>
            <person name="Martin-Jezequel V."/>
            <person name="Lopez P.J."/>
            <person name="Lucas S."/>
            <person name="Mangogna M."/>
            <person name="McGinnis K."/>
            <person name="Medlin L.K."/>
            <person name="Montsant A."/>
            <person name="Oudot-Le Secq M.P."/>
            <person name="Napoli C."/>
            <person name="Obornik M."/>
            <person name="Parker M.S."/>
            <person name="Petit J.L."/>
            <person name="Porcel B.M."/>
            <person name="Poulsen N."/>
            <person name="Robison M."/>
            <person name="Rychlewski L."/>
            <person name="Rynearson T.A."/>
            <person name="Schmutz J."/>
            <person name="Shapiro H."/>
            <person name="Siaut M."/>
            <person name="Stanley M."/>
            <person name="Sussman M.R."/>
            <person name="Taylor A.R."/>
            <person name="Vardi A."/>
            <person name="von Dassow P."/>
            <person name="Vyverman W."/>
            <person name="Willis A."/>
            <person name="Wyrwicz L.S."/>
            <person name="Rokhsar D.S."/>
            <person name="Weissenbach J."/>
            <person name="Armbrust E.V."/>
            <person name="Green B.R."/>
            <person name="Van de Peer Y."/>
            <person name="Grigoriev I.V."/>
        </authorList>
    </citation>
    <scope>NUCLEOTIDE SEQUENCE [LARGE SCALE GENOMIC DNA]</scope>
    <source>
        <strain evidence="3 4">CCMP1335</strain>
    </source>
</reference>
<dbReference type="KEGG" id="tps:THAPSDRAFT_11864"/>
<dbReference type="PaxDb" id="35128-Thaps11864"/>
<dbReference type="Proteomes" id="UP000001449">
    <property type="component" value="Chromosome 22"/>
</dbReference>
<feature type="compositionally biased region" description="Basic and acidic residues" evidence="1">
    <location>
        <begin position="568"/>
        <end position="577"/>
    </location>
</feature>
<dbReference type="EMBL" id="CM000653">
    <property type="protein sequence ID" value="EED87682.1"/>
    <property type="molecule type" value="Genomic_DNA"/>
</dbReference>
<name>B8CFS6_THAPS</name>
<dbReference type="HOGENOM" id="CLU_346667_0_0_1"/>
<feature type="compositionally biased region" description="Polar residues" evidence="1">
    <location>
        <begin position="703"/>
        <end position="714"/>
    </location>
</feature>
<feature type="signal peptide" evidence="2">
    <location>
        <begin position="1"/>
        <end position="23"/>
    </location>
</feature>
<keyword evidence="4" id="KW-1185">Reference proteome</keyword>
<dbReference type="RefSeq" id="XP_002294902.1">
    <property type="nucleotide sequence ID" value="XM_002294866.1"/>
</dbReference>
<gene>
    <name evidence="3" type="ORF">THAPSDRAFT_11864</name>
</gene>
<dbReference type="AlphaFoldDB" id="B8CFS6"/>
<proteinExistence type="predicted"/>
<dbReference type="InParanoid" id="B8CFS6"/>
<feature type="compositionally biased region" description="Polar residues" evidence="1">
    <location>
        <begin position="751"/>
        <end position="761"/>
    </location>
</feature>
<evidence type="ECO:0000256" key="1">
    <source>
        <dbReference type="SAM" id="MobiDB-lite"/>
    </source>
</evidence>
<feature type="compositionally biased region" description="Polar residues" evidence="1">
    <location>
        <begin position="496"/>
        <end position="518"/>
    </location>
</feature>
<dbReference type="GeneID" id="7443918"/>
<reference evidence="3 4" key="1">
    <citation type="journal article" date="2004" name="Science">
        <title>The genome of the diatom Thalassiosira pseudonana: ecology, evolution, and metabolism.</title>
        <authorList>
            <person name="Armbrust E.V."/>
            <person name="Berges J.A."/>
            <person name="Bowler C."/>
            <person name="Green B.R."/>
            <person name="Martinez D."/>
            <person name="Putnam N.H."/>
            <person name="Zhou S."/>
            <person name="Allen A.E."/>
            <person name="Apt K.E."/>
            <person name="Bechner M."/>
            <person name="Brzezinski M.A."/>
            <person name="Chaal B.K."/>
            <person name="Chiovitti A."/>
            <person name="Davis A.K."/>
            <person name="Demarest M.S."/>
            <person name="Detter J.C."/>
            <person name="Glavina T."/>
            <person name="Goodstein D."/>
            <person name="Hadi M.Z."/>
            <person name="Hellsten U."/>
            <person name="Hildebrand M."/>
            <person name="Jenkins B.D."/>
            <person name="Jurka J."/>
            <person name="Kapitonov V.V."/>
            <person name="Kroger N."/>
            <person name="Lau W.W."/>
            <person name="Lane T.W."/>
            <person name="Larimer F.W."/>
            <person name="Lippmeier J.C."/>
            <person name="Lucas S."/>
            <person name="Medina M."/>
            <person name="Montsant A."/>
            <person name="Obornik M."/>
            <person name="Parker M.S."/>
            <person name="Palenik B."/>
            <person name="Pazour G.J."/>
            <person name="Richardson P.M."/>
            <person name="Rynearson T.A."/>
            <person name="Saito M.A."/>
            <person name="Schwartz D.C."/>
            <person name="Thamatrakoln K."/>
            <person name="Valentin K."/>
            <person name="Vardi A."/>
            <person name="Wilkerson F.P."/>
            <person name="Rokhsar D.S."/>
        </authorList>
    </citation>
    <scope>NUCLEOTIDE SEQUENCE [LARGE SCALE GENOMIC DNA]</scope>
    <source>
        <strain evidence="3 4">CCMP1335</strain>
    </source>
</reference>
<organism evidence="3 4">
    <name type="scientific">Thalassiosira pseudonana</name>
    <name type="common">Marine diatom</name>
    <name type="synonym">Cyclotella nana</name>
    <dbReference type="NCBI Taxonomy" id="35128"/>
    <lineage>
        <taxon>Eukaryota</taxon>
        <taxon>Sar</taxon>
        <taxon>Stramenopiles</taxon>
        <taxon>Ochrophyta</taxon>
        <taxon>Bacillariophyta</taxon>
        <taxon>Coscinodiscophyceae</taxon>
        <taxon>Thalassiosirophycidae</taxon>
        <taxon>Thalassiosirales</taxon>
        <taxon>Thalassiosiraceae</taxon>
        <taxon>Thalassiosira</taxon>
    </lineage>
</organism>